<evidence type="ECO:0000256" key="3">
    <source>
        <dbReference type="ARBA" id="ARBA00022723"/>
    </source>
</evidence>
<feature type="compositionally biased region" description="Basic and acidic residues" evidence="7">
    <location>
        <begin position="1"/>
        <end position="12"/>
    </location>
</feature>
<sequence>MSHREMASRDSDSSDEGEGAMDMPSEASERVAGPMLVEDWDQLTFRVNREAYRSPEIFARERVNIWLRTWLYLGHETEIPNANDFKVRTIAGRPLIFCRDADGEVRAWLNSCPHRGTVLCRENEGSQKRFQCFYHAWTFNNDGTVAAIPDDGAYEDVASLQQNMMLRSVPRLEIHEGYVFISFNPDVPPLLEHLGDAADYMTMIEQQHASGVTTLPGVQLYSVRGNWKLAVENAMDGYHFSPTHNTFVGYLRESGFAVTDDNQFAYNLGNGHSLLVLTGHGGRISMIWEPRFGEAEKVRTEEHRAEMVERLGEERAHYVADESHILFVFPNLLLFDIEGLSIRQLEPVAPGHTDVRAWQLVPREEDPESRALRMKTVVSFVGPGGLATPDDIEAYEAVQRGIEATKGAGDLDYSDMSRGMRDEVKGEQGRSIDEGAMRGFWREWEQVVDGGLEVTGTRPESFLEGRNVR</sequence>
<keyword evidence="6" id="KW-0411">Iron-sulfur</keyword>
<gene>
    <name evidence="9" type="ORF">F9L07_12730</name>
</gene>
<dbReference type="Pfam" id="PF00848">
    <property type="entry name" value="Ring_hydroxyl_A"/>
    <property type="match status" value="1"/>
</dbReference>
<evidence type="ECO:0000256" key="1">
    <source>
        <dbReference type="ARBA" id="ARBA00008751"/>
    </source>
</evidence>
<evidence type="ECO:0000313" key="10">
    <source>
        <dbReference type="Proteomes" id="UP000449906"/>
    </source>
</evidence>
<evidence type="ECO:0000313" key="9">
    <source>
        <dbReference type="EMBL" id="KAB2812612.1"/>
    </source>
</evidence>
<dbReference type="InterPro" id="IPR015879">
    <property type="entry name" value="Ring_hydroxy_dOase_asu_C_dom"/>
</dbReference>
<dbReference type="SUPFAM" id="SSF50022">
    <property type="entry name" value="ISP domain"/>
    <property type="match status" value="1"/>
</dbReference>
<keyword evidence="5" id="KW-0408">Iron</keyword>
<evidence type="ECO:0000256" key="2">
    <source>
        <dbReference type="ARBA" id="ARBA00022714"/>
    </source>
</evidence>
<dbReference type="Pfam" id="PF00355">
    <property type="entry name" value="Rieske"/>
    <property type="match status" value="1"/>
</dbReference>
<dbReference type="CDD" id="cd03469">
    <property type="entry name" value="Rieske_RO_Alpha_N"/>
    <property type="match status" value="1"/>
</dbReference>
<feature type="region of interest" description="Disordered" evidence="7">
    <location>
        <begin position="1"/>
        <end position="27"/>
    </location>
</feature>
<dbReference type="GO" id="GO:0005506">
    <property type="term" value="F:iron ion binding"/>
    <property type="evidence" value="ECO:0007669"/>
    <property type="project" value="InterPro"/>
</dbReference>
<dbReference type="Proteomes" id="UP000449906">
    <property type="component" value="Unassembled WGS sequence"/>
</dbReference>
<evidence type="ECO:0000256" key="4">
    <source>
        <dbReference type="ARBA" id="ARBA00023002"/>
    </source>
</evidence>
<feature type="domain" description="Rieske" evidence="8">
    <location>
        <begin position="71"/>
        <end position="168"/>
    </location>
</feature>
<comment type="caution">
    <text evidence="9">The sequence shown here is derived from an EMBL/GenBank/DDBJ whole genome shotgun (WGS) entry which is preliminary data.</text>
</comment>
<dbReference type="GO" id="GO:0051537">
    <property type="term" value="F:2 iron, 2 sulfur cluster binding"/>
    <property type="evidence" value="ECO:0007669"/>
    <property type="project" value="UniProtKB-KW"/>
</dbReference>
<proteinExistence type="inferred from homology"/>
<accession>A0A7J5E2W0</accession>
<dbReference type="Gene3D" id="3.90.380.10">
    <property type="entry name" value="Naphthalene 1,2-dioxygenase Alpha Subunit, Chain A, domain 1"/>
    <property type="match status" value="1"/>
</dbReference>
<dbReference type="PANTHER" id="PTHR43756:SF1">
    <property type="entry name" value="3-PHENYLPROPIONATE_CINNAMIC ACID DIOXYGENASE SUBUNIT ALPHA"/>
    <property type="match status" value="1"/>
</dbReference>
<evidence type="ECO:0000259" key="8">
    <source>
        <dbReference type="PROSITE" id="PS51296"/>
    </source>
</evidence>
<dbReference type="InterPro" id="IPR001663">
    <property type="entry name" value="Rng_hydr_dOase-A"/>
</dbReference>
<dbReference type="EMBL" id="WBVM01000001">
    <property type="protein sequence ID" value="KAB2812612.1"/>
    <property type="molecule type" value="Genomic_DNA"/>
</dbReference>
<evidence type="ECO:0000256" key="7">
    <source>
        <dbReference type="SAM" id="MobiDB-lite"/>
    </source>
</evidence>
<dbReference type="InterPro" id="IPR017941">
    <property type="entry name" value="Rieske_2Fe-2S"/>
</dbReference>
<organism evidence="9 10">
    <name type="scientific">Nocardioides simplex</name>
    <name type="common">Arthrobacter simplex</name>
    <dbReference type="NCBI Taxonomy" id="2045"/>
    <lineage>
        <taxon>Bacteria</taxon>
        <taxon>Bacillati</taxon>
        <taxon>Actinomycetota</taxon>
        <taxon>Actinomycetes</taxon>
        <taxon>Propionibacteriales</taxon>
        <taxon>Nocardioidaceae</taxon>
        <taxon>Pimelobacter</taxon>
    </lineage>
</organism>
<protein>
    <submittedName>
        <fullName evidence="9">Rieske 2Fe-2S domain-containing protein</fullName>
    </submittedName>
</protein>
<dbReference type="Gene3D" id="2.102.10.10">
    <property type="entry name" value="Rieske [2Fe-2S] iron-sulphur domain"/>
    <property type="match status" value="1"/>
</dbReference>
<keyword evidence="3" id="KW-0479">Metal-binding</keyword>
<dbReference type="AlphaFoldDB" id="A0A7J5E2W0"/>
<keyword evidence="4" id="KW-0560">Oxidoreductase</keyword>
<dbReference type="PANTHER" id="PTHR43756">
    <property type="entry name" value="CHOLINE MONOOXYGENASE, CHLOROPLASTIC"/>
    <property type="match status" value="1"/>
</dbReference>
<keyword evidence="2" id="KW-0001">2Fe-2S</keyword>
<reference evidence="9 10" key="1">
    <citation type="submission" date="2019-09" db="EMBL/GenBank/DDBJ databases">
        <title>Pimelobacter sp. isolated from Paulinella.</title>
        <authorList>
            <person name="Jeong S.E."/>
        </authorList>
    </citation>
    <scope>NUCLEOTIDE SEQUENCE [LARGE SCALE GENOMIC DNA]</scope>
    <source>
        <strain evidence="9 10">Pch-N</strain>
    </source>
</reference>
<dbReference type="SUPFAM" id="SSF55961">
    <property type="entry name" value="Bet v1-like"/>
    <property type="match status" value="1"/>
</dbReference>
<dbReference type="GO" id="GO:0004497">
    <property type="term" value="F:monooxygenase activity"/>
    <property type="evidence" value="ECO:0007669"/>
    <property type="project" value="UniProtKB-ARBA"/>
</dbReference>
<name>A0A7J5E2W0_NOCSI</name>
<dbReference type="InterPro" id="IPR036922">
    <property type="entry name" value="Rieske_2Fe-2S_sf"/>
</dbReference>
<dbReference type="PROSITE" id="PS51296">
    <property type="entry name" value="RIESKE"/>
    <property type="match status" value="1"/>
</dbReference>
<evidence type="ECO:0000256" key="6">
    <source>
        <dbReference type="ARBA" id="ARBA00023014"/>
    </source>
</evidence>
<evidence type="ECO:0000256" key="5">
    <source>
        <dbReference type="ARBA" id="ARBA00023004"/>
    </source>
</evidence>
<comment type="similarity">
    <text evidence="1">Belongs to the bacterial ring-hydroxylating dioxygenase alpha subunit family.</text>
</comment>
<dbReference type="GO" id="GO:0016705">
    <property type="term" value="F:oxidoreductase activity, acting on paired donors, with incorporation or reduction of molecular oxygen"/>
    <property type="evidence" value="ECO:0007669"/>
    <property type="project" value="UniProtKB-ARBA"/>
</dbReference>
<dbReference type="PRINTS" id="PR00090">
    <property type="entry name" value="RNGDIOXGNASE"/>
</dbReference>